<comment type="caution">
    <text evidence="1">The sequence shown here is derived from an EMBL/GenBank/DDBJ whole genome shotgun (WGS) entry which is preliminary data.</text>
</comment>
<reference evidence="1" key="2">
    <citation type="journal article" date="2022" name="New Phytol.">
        <title>Evolutionary transition to the ectomycorrhizal habit in the genomes of a hyperdiverse lineage of mushroom-forming fungi.</title>
        <authorList>
            <person name="Looney B."/>
            <person name="Miyauchi S."/>
            <person name="Morin E."/>
            <person name="Drula E."/>
            <person name="Courty P.E."/>
            <person name="Kohler A."/>
            <person name="Kuo A."/>
            <person name="LaButti K."/>
            <person name="Pangilinan J."/>
            <person name="Lipzen A."/>
            <person name="Riley R."/>
            <person name="Andreopoulos W."/>
            <person name="He G."/>
            <person name="Johnson J."/>
            <person name="Nolan M."/>
            <person name="Tritt A."/>
            <person name="Barry K.W."/>
            <person name="Grigoriev I.V."/>
            <person name="Nagy L.G."/>
            <person name="Hibbett D."/>
            <person name="Henrissat B."/>
            <person name="Matheny P.B."/>
            <person name="Labbe J."/>
            <person name="Martin F.M."/>
        </authorList>
    </citation>
    <scope>NUCLEOTIDE SEQUENCE</scope>
    <source>
        <strain evidence="1">EC-137</strain>
    </source>
</reference>
<organism evidence="1 2">
    <name type="scientific">Vararia minispora EC-137</name>
    <dbReference type="NCBI Taxonomy" id="1314806"/>
    <lineage>
        <taxon>Eukaryota</taxon>
        <taxon>Fungi</taxon>
        <taxon>Dikarya</taxon>
        <taxon>Basidiomycota</taxon>
        <taxon>Agaricomycotina</taxon>
        <taxon>Agaricomycetes</taxon>
        <taxon>Russulales</taxon>
        <taxon>Lachnocladiaceae</taxon>
        <taxon>Vararia</taxon>
    </lineage>
</organism>
<proteinExistence type="predicted"/>
<dbReference type="Proteomes" id="UP000814128">
    <property type="component" value="Unassembled WGS sequence"/>
</dbReference>
<name>A0ACB8QVC9_9AGAM</name>
<dbReference type="EMBL" id="MU273480">
    <property type="protein sequence ID" value="KAI0035740.1"/>
    <property type="molecule type" value="Genomic_DNA"/>
</dbReference>
<keyword evidence="2" id="KW-1185">Reference proteome</keyword>
<sequence>MNIRALAYLASVSVGNQPFEVVVDTGSSDLWILSTNCTTPDCTGMSKYTDSPSLTLRQNSFSLKYLQGSVSGTLGFETVALGPYAITDQALAFSNETVGLGLHEIGNSGILGLAFPAASSISSTVGSTLLENMFAYLDDAHRFFALSLGGHGTEPSFSFGQLDPALANSTDDFSFSPVYIGPNSMPDYWKLPLQAITINGTIIFDRFAPSRIPDSPTPVAVLDSGTTFILGPSGDVSAFWRGVGGSRKNGSGNWEVRCTRAVVVGFVLGSGGSKREFLVDPSDISWRPSTEDGWCTGGIQANDDVNSGDWILGGTFLRNVYAIHHSGAHDTPPSIGLLNMTDEKAALVRFQQERGVDPAPPIPANTRMSSPRTSDTPLEPIVACLIVILSDTEIW</sequence>
<accession>A0ACB8QVC9</accession>
<gene>
    <name evidence="1" type="ORF">K488DRAFT_82776</name>
</gene>
<evidence type="ECO:0000313" key="2">
    <source>
        <dbReference type="Proteomes" id="UP000814128"/>
    </source>
</evidence>
<evidence type="ECO:0000313" key="1">
    <source>
        <dbReference type="EMBL" id="KAI0035740.1"/>
    </source>
</evidence>
<protein>
    <submittedName>
        <fullName evidence="1">Aspartic peptidase domain-containing protein</fullName>
    </submittedName>
</protein>
<reference evidence="1" key="1">
    <citation type="submission" date="2021-02" db="EMBL/GenBank/DDBJ databases">
        <authorList>
            <consortium name="DOE Joint Genome Institute"/>
            <person name="Ahrendt S."/>
            <person name="Looney B.P."/>
            <person name="Miyauchi S."/>
            <person name="Morin E."/>
            <person name="Drula E."/>
            <person name="Courty P.E."/>
            <person name="Chicoki N."/>
            <person name="Fauchery L."/>
            <person name="Kohler A."/>
            <person name="Kuo A."/>
            <person name="Labutti K."/>
            <person name="Pangilinan J."/>
            <person name="Lipzen A."/>
            <person name="Riley R."/>
            <person name="Andreopoulos W."/>
            <person name="He G."/>
            <person name="Johnson J."/>
            <person name="Barry K.W."/>
            <person name="Grigoriev I.V."/>
            <person name="Nagy L."/>
            <person name="Hibbett D."/>
            <person name="Henrissat B."/>
            <person name="Matheny P.B."/>
            <person name="Labbe J."/>
            <person name="Martin F."/>
        </authorList>
    </citation>
    <scope>NUCLEOTIDE SEQUENCE</scope>
    <source>
        <strain evidence="1">EC-137</strain>
    </source>
</reference>